<protein>
    <submittedName>
        <fullName evidence="3">DMB protein</fullName>
    </submittedName>
</protein>
<proteinExistence type="predicted"/>
<dbReference type="InterPro" id="IPR003597">
    <property type="entry name" value="Ig_C1-set"/>
</dbReference>
<feature type="transmembrane region" description="Helical" evidence="1">
    <location>
        <begin position="119"/>
        <end position="142"/>
    </location>
</feature>
<gene>
    <name evidence="3" type="primary">Hladmb_0</name>
    <name evidence="3" type="ORF">AGEPHO_R15113</name>
</gene>
<evidence type="ECO:0000256" key="1">
    <source>
        <dbReference type="SAM" id="Phobius"/>
    </source>
</evidence>
<dbReference type="SMART" id="SM00407">
    <property type="entry name" value="IGc1"/>
    <property type="match status" value="1"/>
</dbReference>
<evidence type="ECO:0000313" key="3">
    <source>
        <dbReference type="EMBL" id="NWZ17066.1"/>
    </source>
</evidence>
<keyword evidence="1" id="KW-0812">Transmembrane</keyword>
<dbReference type="InterPro" id="IPR050160">
    <property type="entry name" value="MHC/Immunoglobulin"/>
</dbReference>
<dbReference type="Gene3D" id="2.60.40.10">
    <property type="entry name" value="Immunoglobulins"/>
    <property type="match status" value="1"/>
</dbReference>
<feature type="non-terminal residue" evidence="3">
    <location>
        <position position="1"/>
    </location>
</feature>
<keyword evidence="1" id="KW-1133">Transmembrane helix</keyword>
<dbReference type="SUPFAM" id="SSF48726">
    <property type="entry name" value="Immunoglobulin"/>
    <property type="match status" value="1"/>
</dbReference>
<evidence type="ECO:0000259" key="2">
    <source>
        <dbReference type="PROSITE" id="PS50835"/>
    </source>
</evidence>
<reference evidence="3 4" key="1">
    <citation type="submission" date="2019-09" db="EMBL/GenBank/DDBJ databases">
        <title>Bird 10,000 Genomes (B10K) Project - Family phase.</title>
        <authorList>
            <person name="Zhang G."/>
        </authorList>
    </citation>
    <scope>NUCLEOTIDE SEQUENCE [LARGE SCALE GENOMIC DNA]</scope>
    <source>
        <strain evidence="3">OUT-0050</strain>
        <tissue evidence="3">Muscle</tissue>
    </source>
</reference>
<comment type="caution">
    <text evidence="3">The sequence shown here is derived from an EMBL/GenBank/DDBJ whole genome shotgun (WGS) entry which is preliminary data.</text>
</comment>
<dbReference type="PROSITE" id="PS50835">
    <property type="entry name" value="IG_LIKE"/>
    <property type="match status" value="1"/>
</dbReference>
<dbReference type="Proteomes" id="UP000521525">
    <property type="component" value="Unassembled WGS sequence"/>
</dbReference>
<feature type="non-terminal residue" evidence="3">
    <location>
        <position position="150"/>
    </location>
</feature>
<dbReference type="PANTHER" id="PTHR19944">
    <property type="entry name" value="MHC CLASS II-RELATED"/>
    <property type="match status" value="1"/>
</dbReference>
<dbReference type="InterPro" id="IPR007110">
    <property type="entry name" value="Ig-like_dom"/>
</dbReference>
<dbReference type="EMBL" id="VZSP01020747">
    <property type="protein sequence ID" value="NWZ17066.1"/>
    <property type="molecule type" value="Genomic_DNA"/>
</dbReference>
<dbReference type="AlphaFoldDB" id="A0A7K7KF00"/>
<dbReference type="InterPro" id="IPR036179">
    <property type="entry name" value="Ig-like_dom_sf"/>
</dbReference>
<dbReference type="InterPro" id="IPR013783">
    <property type="entry name" value="Ig-like_fold"/>
</dbReference>
<sequence length="150" mass="15643">APPQLQIVPERSGPALALVCHAWGFSPADITLKWLRNGDIIGDNVGDIIGDASGDVGDAVGDASDQTQALPVGDGTFRAQVTIQVPPGASGDTFECLALHPSLEEPLRVTWAPGLSPRLSLMVALAVLGLLLGLLLFTFGLCRYLRTGDS</sequence>
<keyword evidence="1" id="KW-0472">Membrane</keyword>
<dbReference type="Pfam" id="PF07654">
    <property type="entry name" value="C1-set"/>
    <property type="match status" value="1"/>
</dbReference>
<name>A0A7K7KF00_AGEPH</name>
<keyword evidence="4" id="KW-1185">Reference proteome</keyword>
<organism evidence="3 4">
    <name type="scientific">Agelaius phoeniceus</name>
    <name type="common">Red-winged blackbird</name>
    <name type="synonym">Oriolus phoeniceus</name>
    <dbReference type="NCBI Taxonomy" id="39638"/>
    <lineage>
        <taxon>Eukaryota</taxon>
        <taxon>Metazoa</taxon>
        <taxon>Chordata</taxon>
        <taxon>Craniata</taxon>
        <taxon>Vertebrata</taxon>
        <taxon>Euteleostomi</taxon>
        <taxon>Archelosauria</taxon>
        <taxon>Archosauria</taxon>
        <taxon>Dinosauria</taxon>
        <taxon>Saurischia</taxon>
        <taxon>Theropoda</taxon>
        <taxon>Coelurosauria</taxon>
        <taxon>Aves</taxon>
        <taxon>Neognathae</taxon>
        <taxon>Neoaves</taxon>
        <taxon>Telluraves</taxon>
        <taxon>Australaves</taxon>
        <taxon>Passeriformes</taxon>
        <taxon>Passeroidea</taxon>
        <taxon>Icteridae</taxon>
        <taxon>Agelaius</taxon>
    </lineage>
</organism>
<evidence type="ECO:0000313" key="4">
    <source>
        <dbReference type="Proteomes" id="UP000521525"/>
    </source>
</evidence>
<dbReference type="PANTHER" id="PTHR19944:SF65">
    <property type="entry name" value="HLA CLASS II HISTOCOMPATIBILITY ANTIGEN, DM BETA CHAIN"/>
    <property type="match status" value="1"/>
</dbReference>
<feature type="domain" description="Ig-like" evidence="2">
    <location>
        <begin position="3"/>
        <end position="110"/>
    </location>
</feature>
<accession>A0A7K7KF00</accession>